<keyword evidence="3" id="KW-0862">Zinc</keyword>
<dbReference type="AlphaFoldDB" id="A0AA38R222"/>
<evidence type="ECO:0000259" key="5">
    <source>
        <dbReference type="PROSITE" id="PS50865"/>
    </source>
</evidence>
<dbReference type="Pfam" id="PF01753">
    <property type="entry name" value="zf-MYND"/>
    <property type="match status" value="1"/>
</dbReference>
<dbReference type="PROSITE" id="PS01360">
    <property type="entry name" value="ZF_MYND_1"/>
    <property type="match status" value="1"/>
</dbReference>
<dbReference type="SUPFAM" id="SSF144232">
    <property type="entry name" value="HIT/MYND zinc finger-like"/>
    <property type="match status" value="1"/>
</dbReference>
<gene>
    <name evidence="6" type="ORF">NKR19_g9981</name>
</gene>
<evidence type="ECO:0000256" key="4">
    <source>
        <dbReference type="PROSITE-ProRule" id="PRU00134"/>
    </source>
</evidence>
<dbReference type="InterPro" id="IPR002893">
    <property type="entry name" value="Znf_MYND"/>
</dbReference>
<organism evidence="6 7">
    <name type="scientific">Coniochaeta hoffmannii</name>
    <dbReference type="NCBI Taxonomy" id="91930"/>
    <lineage>
        <taxon>Eukaryota</taxon>
        <taxon>Fungi</taxon>
        <taxon>Dikarya</taxon>
        <taxon>Ascomycota</taxon>
        <taxon>Pezizomycotina</taxon>
        <taxon>Sordariomycetes</taxon>
        <taxon>Sordariomycetidae</taxon>
        <taxon>Coniochaetales</taxon>
        <taxon>Coniochaetaceae</taxon>
        <taxon>Coniochaeta</taxon>
    </lineage>
</organism>
<dbReference type="GO" id="GO:0008270">
    <property type="term" value="F:zinc ion binding"/>
    <property type="evidence" value="ECO:0007669"/>
    <property type="project" value="UniProtKB-KW"/>
</dbReference>
<dbReference type="Gene3D" id="6.10.140.2220">
    <property type="match status" value="1"/>
</dbReference>
<dbReference type="EMBL" id="JANBVN010000279">
    <property type="protein sequence ID" value="KAJ9130235.1"/>
    <property type="molecule type" value="Genomic_DNA"/>
</dbReference>
<accession>A0AA38R222</accession>
<keyword evidence="1" id="KW-0479">Metal-binding</keyword>
<comment type="caution">
    <text evidence="6">The sequence shown here is derived from an EMBL/GenBank/DDBJ whole genome shotgun (WGS) entry which is preliminary data.</text>
</comment>
<evidence type="ECO:0000256" key="2">
    <source>
        <dbReference type="ARBA" id="ARBA00022771"/>
    </source>
</evidence>
<evidence type="ECO:0000313" key="6">
    <source>
        <dbReference type="EMBL" id="KAJ9130235.1"/>
    </source>
</evidence>
<keyword evidence="2 4" id="KW-0863">Zinc-finger</keyword>
<feature type="domain" description="MYND-type" evidence="5">
    <location>
        <begin position="171"/>
        <end position="213"/>
    </location>
</feature>
<name>A0AA38R222_9PEZI</name>
<evidence type="ECO:0000256" key="1">
    <source>
        <dbReference type="ARBA" id="ARBA00022723"/>
    </source>
</evidence>
<sequence length="224" mass="25077">MGRWGYRLFEGDQDLDLAADLGCTFGSGDDELHFSQTVYQNDIVASPEAKEFYKTAEYATELDAVVASIRQRLDTDNLGDRLFAMYRAKENEYGGKYRVIVVGAVMMRVGAKIRDADLQHLRDLVPQINCNEGRAPPLNDYGFRGPGKRQFLAALDAYQPGTPRSFAEPSCFACGKTEPDIGKALLKCSRCQMAFYCDKACQRAHWQGHKPTCSDPARLRMLNV</sequence>
<reference evidence="6" key="1">
    <citation type="submission" date="2022-07" db="EMBL/GenBank/DDBJ databases">
        <title>Fungi with potential for degradation of polypropylene.</title>
        <authorList>
            <person name="Gostincar C."/>
        </authorList>
    </citation>
    <scope>NUCLEOTIDE SEQUENCE</scope>
    <source>
        <strain evidence="6">EXF-13287</strain>
    </source>
</reference>
<dbReference type="PROSITE" id="PS50865">
    <property type="entry name" value="ZF_MYND_2"/>
    <property type="match status" value="1"/>
</dbReference>
<evidence type="ECO:0000313" key="7">
    <source>
        <dbReference type="Proteomes" id="UP001174691"/>
    </source>
</evidence>
<keyword evidence="7" id="KW-1185">Reference proteome</keyword>
<evidence type="ECO:0000256" key="3">
    <source>
        <dbReference type="ARBA" id="ARBA00022833"/>
    </source>
</evidence>
<dbReference type="Proteomes" id="UP001174691">
    <property type="component" value="Unassembled WGS sequence"/>
</dbReference>
<protein>
    <submittedName>
        <fullName evidence="6">MYND finger domain-containing protein</fullName>
    </submittedName>
</protein>
<proteinExistence type="predicted"/>